<evidence type="ECO:0000313" key="1">
    <source>
        <dbReference type="EMBL" id="MXO63772.1"/>
    </source>
</evidence>
<dbReference type="OrthoDB" id="7432973at2"/>
<sequence length="106" mass="11844">MKTTSLTPRLPLPDAANWPRLALDTWLLSLEASQVIWLRSLRLMAGGKGAETEAQRMVTEKLVANMMLWPTIMAGGFSQSAEQVGARALEHYAAPVRANRRRLSRR</sequence>
<keyword evidence="2" id="KW-1185">Reference proteome</keyword>
<reference evidence="1 2" key="1">
    <citation type="submission" date="2019-12" db="EMBL/GenBank/DDBJ databases">
        <title>Genomic-based taxomic classification of the family Erythrobacteraceae.</title>
        <authorList>
            <person name="Xu L."/>
        </authorList>
    </citation>
    <scope>NUCLEOTIDE SEQUENCE [LARGE SCALE GENOMIC DNA]</scope>
    <source>
        <strain evidence="1 2">MCCC 1A09965</strain>
    </source>
</reference>
<proteinExistence type="predicted"/>
<dbReference type="EMBL" id="WTYN01000003">
    <property type="protein sequence ID" value="MXO63772.1"/>
    <property type="molecule type" value="Genomic_DNA"/>
</dbReference>
<organism evidence="1 2">
    <name type="scientific">Qipengyuania oceanensis</name>
    <dbReference type="NCBI Taxonomy" id="1463597"/>
    <lineage>
        <taxon>Bacteria</taxon>
        <taxon>Pseudomonadati</taxon>
        <taxon>Pseudomonadota</taxon>
        <taxon>Alphaproteobacteria</taxon>
        <taxon>Sphingomonadales</taxon>
        <taxon>Erythrobacteraceae</taxon>
        <taxon>Qipengyuania</taxon>
    </lineage>
</organism>
<name>A0A844YIR9_9SPHN</name>
<dbReference type="AlphaFoldDB" id="A0A844YIR9"/>
<accession>A0A844YIR9</accession>
<dbReference type="RefSeq" id="WP_160676650.1">
    <property type="nucleotide sequence ID" value="NZ_WTYN01000003.1"/>
</dbReference>
<comment type="caution">
    <text evidence="1">The sequence shown here is derived from an EMBL/GenBank/DDBJ whole genome shotgun (WGS) entry which is preliminary data.</text>
</comment>
<protein>
    <submittedName>
        <fullName evidence="1">Uncharacterized protein</fullName>
    </submittedName>
</protein>
<dbReference type="Proteomes" id="UP000445582">
    <property type="component" value="Unassembled WGS sequence"/>
</dbReference>
<gene>
    <name evidence="1" type="ORF">GRI48_12200</name>
</gene>
<evidence type="ECO:0000313" key="2">
    <source>
        <dbReference type="Proteomes" id="UP000445582"/>
    </source>
</evidence>